<feature type="region of interest" description="Disordered" evidence="1">
    <location>
        <begin position="57"/>
        <end position="86"/>
    </location>
</feature>
<evidence type="ECO:0000313" key="3">
    <source>
        <dbReference type="Proteomes" id="UP001558613"/>
    </source>
</evidence>
<evidence type="ECO:0000313" key="2">
    <source>
        <dbReference type="EMBL" id="KAL1275741.1"/>
    </source>
</evidence>
<gene>
    <name evidence="2" type="ORF">QQF64_035364</name>
</gene>
<comment type="caution">
    <text evidence="2">The sequence shown here is derived from an EMBL/GenBank/DDBJ whole genome shotgun (WGS) entry which is preliminary data.</text>
</comment>
<sequence length="105" mass="11738">MHLVCQSMQKRQRCGRACFDVLQWLGTPEGRSRTGFYAQRRKKLLLIDHVVAVRREADSQDGAEAHTRPLAECGSRQVSRSLSPGRLTSGALRSLMRVPSGLKMS</sequence>
<accession>A0ABR3NFK5</accession>
<proteinExistence type="predicted"/>
<evidence type="ECO:0000256" key="1">
    <source>
        <dbReference type="SAM" id="MobiDB-lite"/>
    </source>
</evidence>
<protein>
    <submittedName>
        <fullName evidence="2">Uncharacterized protein</fullName>
    </submittedName>
</protein>
<feature type="compositionally biased region" description="Basic and acidic residues" evidence="1">
    <location>
        <begin position="57"/>
        <end position="69"/>
    </location>
</feature>
<name>A0ABR3NFK5_9TELE</name>
<dbReference type="EMBL" id="JAYMGO010000004">
    <property type="protein sequence ID" value="KAL1275741.1"/>
    <property type="molecule type" value="Genomic_DNA"/>
</dbReference>
<reference evidence="2 3" key="1">
    <citation type="submission" date="2023-09" db="EMBL/GenBank/DDBJ databases">
        <authorList>
            <person name="Wang M."/>
        </authorList>
    </citation>
    <scope>NUCLEOTIDE SEQUENCE [LARGE SCALE GENOMIC DNA]</scope>
    <source>
        <strain evidence="2">GT-2023</strain>
        <tissue evidence="2">Liver</tissue>
    </source>
</reference>
<dbReference type="Proteomes" id="UP001558613">
    <property type="component" value="Unassembled WGS sequence"/>
</dbReference>
<organism evidence="2 3">
    <name type="scientific">Cirrhinus molitorella</name>
    <name type="common">mud carp</name>
    <dbReference type="NCBI Taxonomy" id="172907"/>
    <lineage>
        <taxon>Eukaryota</taxon>
        <taxon>Metazoa</taxon>
        <taxon>Chordata</taxon>
        <taxon>Craniata</taxon>
        <taxon>Vertebrata</taxon>
        <taxon>Euteleostomi</taxon>
        <taxon>Actinopterygii</taxon>
        <taxon>Neopterygii</taxon>
        <taxon>Teleostei</taxon>
        <taxon>Ostariophysi</taxon>
        <taxon>Cypriniformes</taxon>
        <taxon>Cyprinidae</taxon>
        <taxon>Labeoninae</taxon>
        <taxon>Labeonini</taxon>
        <taxon>Cirrhinus</taxon>
    </lineage>
</organism>
<keyword evidence="3" id="KW-1185">Reference proteome</keyword>